<feature type="domain" description="DUF4476" evidence="1">
    <location>
        <begin position="220"/>
        <end position="305"/>
    </location>
</feature>
<sequence>MLLAAVLAGPATYAQRGGYGGFQYRYDNMQYDNSVLSIFSENGEPFYLVLNGMKQNLVPQSKIRVEALPKYQNDVQIMFTNGAPPIRRTVNIADPIDGRAVNLTLRISGGRSGMKLRFHRMNECDRNYRGPRDEYVMYYGKPQQVNTVTETSYMDPITGQWITETTTTTTTDNGYGGGYNNGGYNNGGYNNGGYNNGGRGGNGGYTPPPPPMPVAMDMRTFNDAKNSINGASFEDTKLSTAKTIFGANYMTTTQVMDICRLFSFENTKVTFAKFAYDRCVDPQNYFKVASVFDFDANKKALNDFISRGGR</sequence>
<evidence type="ECO:0000313" key="2">
    <source>
        <dbReference type="EMBL" id="GAA4470149.1"/>
    </source>
</evidence>
<comment type="caution">
    <text evidence="2">The sequence shown here is derived from an EMBL/GenBank/DDBJ whole genome shotgun (WGS) entry which is preliminary data.</text>
</comment>
<gene>
    <name evidence="2" type="ORF">GCM10023093_30810</name>
</gene>
<dbReference type="Proteomes" id="UP001500067">
    <property type="component" value="Unassembled WGS sequence"/>
</dbReference>
<proteinExistence type="predicted"/>
<evidence type="ECO:0000313" key="3">
    <source>
        <dbReference type="Proteomes" id="UP001500067"/>
    </source>
</evidence>
<evidence type="ECO:0000259" key="1">
    <source>
        <dbReference type="Pfam" id="PF14771"/>
    </source>
</evidence>
<accession>A0ABP8NNC9</accession>
<dbReference type="Pfam" id="PF14771">
    <property type="entry name" value="DUF4476"/>
    <property type="match status" value="1"/>
</dbReference>
<organism evidence="2 3">
    <name type="scientific">Nemorincola caseinilytica</name>
    <dbReference type="NCBI Taxonomy" id="2054315"/>
    <lineage>
        <taxon>Bacteria</taxon>
        <taxon>Pseudomonadati</taxon>
        <taxon>Bacteroidota</taxon>
        <taxon>Chitinophagia</taxon>
        <taxon>Chitinophagales</taxon>
        <taxon>Chitinophagaceae</taxon>
        <taxon>Nemorincola</taxon>
    </lineage>
</organism>
<protein>
    <recommendedName>
        <fullName evidence="1">DUF4476 domain-containing protein</fullName>
    </recommendedName>
</protein>
<name>A0ABP8NNC9_9BACT</name>
<reference evidence="3" key="1">
    <citation type="journal article" date="2019" name="Int. J. Syst. Evol. Microbiol.">
        <title>The Global Catalogue of Microorganisms (GCM) 10K type strain sequencing project: providing services to taxonomists for standard genome sequencing and annotation.</title>
        <authorList>
            <consortium name="The Broad Institute Genomics Platform"/>
            <consortium name="The Broad Institute Genome Sequencing Center for Infectious Disease"/>
            <person name="Wu L."/>
            <person name="Ma J."/>
        </authorList>
    </citation>
    <scope>NUCLEOTIDE SEQUENCE [LARGE SCALE GENOMIC DNA]</scope>
    <source>
        <strain evidence="3">JCM 32105</strain>
    </source>
</reference>
<keyword evidence="3" id="KW-1185">Reference proteome</keyword>
<dbReference type="InterPro" id="IPR028011">
    <property type="entry name" value="DUF4476"/>
</dbReference>
<dbReference type="EMBL" id="BAABFA010000024">
    <property type="protein sequence ID" value="GAA4470149.1"/>
    <property type="molecule type" value="Genomic_DNA"/>
</dbReference>